<keyword evidence="4" id="KW-1185">Reference proteome</keyword>
<gene>
    <name evidence="3" type="ORF">E3N88_04681</name>
</gene>
<dbReference type="Gene3D" id="1.25.40.20">
    <property type="entry name" value="Ankyrin repeat-containing domain"/>
    <property type="match status" value="2"/>
</dbReference>
<dbReference type="SUPFAM" id="SSF48403">
    <property type="entry name" value="Ankyrin repeat"/>
    <property type="match status" value="1"/>
</dbReference>
<feature type="domain" description="PGG" evidence="2">
    <location>
        <begin position="443"/>
        <end position="554"/>
    </location>
</feature>
<dbReference type="AlphaFoldDB" id="A0A5N6PW16"/>
<keyword evidence="1" id="KW-0472">Membrane</keyword>
<dbReference type="EMBL" id="SZYD01000002">
    <property type="protein sequence ID" value="KAD7117413.1"/>
    <property type="molecule type" value="Genomic_DNA"/>
</dbReference>
<keyword evidence="1" id="KW-0812">Transmembrane</keyword>
<organism evidence="3 4">
    <name type="scientific">Mikania micrantha</name>
    <name type="common">bitter vine</name>
    <dbReference type="NCBI Taxonomy" id="192012"/>
    <lineage>
        <taxon>Eukaryota</taxon>
        <taxon>Viridiplantae</taxon>
        <taxon>Streptophyta</taxon>
        <taxon>Embryophyta</taxon>
        <taxon>Tracheophyta</taxon>
        <taxon>Spermatophyta</taxon>
        <taxon>Magnoliopsida</taxon>
        <taxon>eudicotyledons</taxon>
        <taxon>Gunneridae</taxon>
        <taxon>Pentapetalae</taxon>
        <taxon>asterids</taxon>
        <taxon>campanulids</taxon>
        <taxon>Asterales</taxon>
        <taxon>Asteraceae</taxon>
        <taxon>Asteroideae</taxon>
        <taxon>Heliantheae alliance</taxon>
        <taxon>Eupatorieae</taxon>
        <taxon>Mikania</taxon>
    </lineage>
</organism>
<evidence type="ECO:0000259" key="2">
    <source>
        <dbReference type="Pfam" id="PF13962"/>
    </source>
</evidence>
<name>A0A5N6PW16_9ASTR</name>
<evidence type="ECO:0000313" key="3">
    <source>
        <dbReference type="EMBL" id="KAD7117413.1"/>
    </source>
</evidence>
<dbReference type="Proteomes" id="UP000326396">
    <property type="component" value="Linkage Group LG10"/>
</dbReference>
<dbReference type="InterPro" id="IPR002110">
    <property type="entry name" value="Ankyrin_rpt"/>
</dbReference>
<dbReference type="OrthoDB" id="1923662at2759"/>
<evidence type="ECO:0000313" key="4">
    <source>
        <dbReference type="Proteomes" id="UP000326396"/>
    </source>
</evidence>
<feature type="transmembrane region" description="Helical" evidence="1">
    <location>
        <begin position="535"/>
        <end position="560"/>
    </location>
</feature>
<feature type="transmembrane region" description="Helical" evidence="1">
    <location>
        <begin position="491"/>
        <end position="514"/>
    </location>
</feature>
<sequence length="634" mass="72245">MEDSEDMKINSSLYDALMKKDDNKVLDICASIPKGPLHTVTIHEDTVIHIATYQKQNDLVLNLLNMVRSSDSHKLTWQNSSGSTILHETGTNNQTVSAAREMLRRAPMLLSMVNKQGETALFYAARHGKTKIFKFLHGEVTRTNQGPDLKTFLLRDDKSTILHLAILSRNYWMAHEIAKKHKRLMNEKDEDEMTPLQLLCCQKLVTCSTNVFVHMIYNLIDSNVEDTSLMLPLFKKMRKKKFACEWAKELIKLLVQNDTSWEKTESRQSKHRAKFHQYGKFSSIAQLEETAAAYETASRLPDTPLILATKNGCKEIVEEILDQYPQAIEHIDQDGRNILHVAIKYRNHEVFDYVVDRKYAKERLRGKIDNDANTLMHMVGEEVEDVDADLKGPAYVLQENLMLFKKVKDISPTLDEIKMNSKSKTALQSFFENNNQRRETAKDWMIESAKNYTVVAVLIATVAFAAEYTVPGGPDTKTGEPLLKKKPLFKFFTIADAMSLSAALTSVIMFLNVITSPYRFRDFEKSLIRKLNIGITMLMTSVAMLMVAFAVTLILTISGGRKWTDIALYAISFFPVIVFIFVYLQAEKRNILAVFKGSKHILKYLVSMFANKKPKYAAGYTGRYVPPAHPPLDI</sequence>
<dbReference type="Pfam" id="PF13962">
    <property type="entry name" value="PGG"/>
    <property type="match status" value="1"/>
</dbReference>
<reference evidence="3 4" key="1">
    <citation type="submission" date="2019-05" db="EMBL/GenBank/DDBJ databases">
        <title>Mikania micrantha, genome provides insights into the molecular mechanism of rapid growth.</title>
        <authorList>
            <person name="Liu B."/>
        </authorList>
    </citation>
    <scope>NUCLEOTIDE SEQUENCE [LARGE SCALE GENOMIC DNA]</scope>
    <source>
        <strain evidence="3">NLD-2019</strain>
        <tissue evidence="3">Leaf</tissue>
    </source>
</reference>
<dbReference type="SMART" id="SM00248">
    <property type="entry name" value="ANK"/>
    <property type="match status" value="6"/>
</dbReference>
<proteinExistence type="predicted"/>
<dbReference type="Pfam" id="PF12796">
    <property type="entry name" value="Ank_2"/>
    <property type="match status" value="2"/>
</dbReference>
<dbReference type="PANTHER" id="PTHR24177:SF479">
    <property type="entry name" value="ANKYRIN REPEAT-CONTAINING DOMAIN, PGG DOMAIN, ANKYRIN REPEAT-CONTAINING DOMAIN SUPERFAMILY"/>
    <property type="match status" value="1"/>
</dbReference>
<comment type="caution">
    <text evidence="3">The sequence shown here is derived from an EMBL/GenBank/DDBJ whole genome shotgun (WGS) entry which is preliminary data.</text>
</comment>
<keyword evidence="1" id="KW-1133">Transmembrane helix</keyword>
<dbReference type="PANTHER" id="PTHR24177">
    <property type="entry name" value="CASKIN"/>
    <property type="match status" value="1"/>
</dbReference>
<dbReference type="InterPro" id="IPR036770">
    <property type="entry name" value="Ankyrin_rpt-contain_sf"/>
</dbReference>
<accession>A0A5N6PW16</accession>
<evidence type="ECO:0000256" key="1">
    <source>
        <dbReference type="SAM" id="Phobius"/>
    </source>
</evidence>
<dbReference type="InterPro" id="IPR026961">
    <property type="entry name" value="PGG_dom"/>
</dbReference>
<protein>
    <recommendedName>
        <fullName evidence="2">PGG domain-containing protein</fullName>
    </recommendedName>
</protein>
<dbReference type="GO" id="GO:0016020">
    <property type="term" value="C:membrane"/>
    <property type="evidence" value="ECO:0007669"/>
    <property type="project" value="TreeGrafter"/>
</dbReference>
<feature type="transmembrane region" description="Helical" evidence="1">
    <location>
        <begin position="566"/>
        <end position="586"/>
    </location>
</feature>